<accession>A0A2Z4LUK8</accession>
<dbReference type="EMBL" id="CP030104">
    <property type="protein sequence ID" value="AWX45432.1"/>
    <property type="molecule type" value="Genomic_DNA"/>
</dbReference>
<evidence type="ECO:0000313" key="1">
    <source>
        <dbReference type="EMBL" id="AWX45432.1"/>
    </source>
</evidence>
<proteinExistence type="predicted"/>
<reference evidence="1 2" key="1">
    <citation type="submission" date="2018-06" db="EMBL/GenBank/DDBJ databases">
        <title>Spongiibacterium sp. HME9304 Genome sequencing and assembly.</title>
        <authorList>
            <person name="Kang H."/>
            <person name="Kim H."/>
            <person name="Joh K."/>
        </authorList>
    </citation>
    <scope>NUCLEOTIDE SEQUENCE [LARGE SCALE GENOMIC DNA]</scope>
    <source>
        <strain evidence="1 2">HME9304</strain>
    </source>
</reference>
<gene>
    <name evidence="1" type="ORF">HME9304_02446</name>
</gene>
<name>A0A2Z4LUK8_9FLAO</name>
<dbReference type="AlphaFoldDB" id="A0A2Z4LUK8"/>
<dbReference type="KEGG" id="spon:HME9304_02446"/>
<organism evidence="1 2">
    <name type="scientific">Flagellimonas maritima</name>
    <dbReference type="NCBI Taxonomy" id="1383885"/>
    <lineage>
        <taxon>Bacteria</taxon>
        <taxon>Pseudomonadati</taxon>
        <taxon>Bacteroidota</taxon>
        <taxon>Flavobacteriia</taxon>
        <taxon>Flavobacteriales</taxon>
        <taxon>Flavobacteriaceae</taxon>
        <taxon>Flagellimonas</taxon>
    </lineage>
</organism>
<keyword evidence="2" id="KW-1185">Reference proteome</keyword>
<evidence type="ECO:0000313" key="2">
    <source>
        <dbReference type="Proteomes" id="UP000248536"/>
    </source>
</evidence>
<protein>
    <submittedName>
        <fullName evidence="1">Uncharacterized protein</fullName>
    </submittedName>
</protein>
<sequence length="70" mass="8518">MKFELLTIDYSSYRKVMLFKLKEEQMFAHKYQQESYKVLRHAELDSASHQNVFPKQVRNDDLEHLKLQKS</sequence>
<dbReference type="Proteomes" id="UP000248536">
    <property type="component" value="Chromosome"/>
</dbReference>